<dbReference type="RefSeq" id="XP_011098767.1">
    <property type="nucleotide sequence ID" value="XM_011100465.2"/>
</dbReference>
<evidence type="ECO:0000256" key="2">
    <source>
        <dbReference type="ARBA" id="ARBA00007635"/>
    </source>
</evidence>
<feature type="transmembrane region" description="Helical" evidence="6">
    <location>
        <begin position="311"/>
        <end position="329"/>
    </location>
</feature>
<evidence type="ECO:0000256" key="6">
    <source>
        <dbReference type="RuleBase" id="RU363077"/>
    </source>
</evidence>
<keyword evidence="3 6" id="KW-0812">Transmembrane</keyword>
<feature type="transmembrane region" description="Helical" evidence="6">
    <location>
        <begin position="261"/>
        <end position="279"/>
    </location>
</feature>
<feature type="domain" description="EamA" evidence="7">
    <location>
        <begin position="196"/>
        <end position="330"/>
    </location>
</feature>
<evidence type="ECO:0000256" key="5">
    <source>
        <dbReference type="ARBA" id="ARBA00023136"/>
    </source>
</evidence>
<sequence length="364" mass="39524">MAGGQYYFYREVLPFVATVMAECTTVGVAIFYKAAVVKGLSYHVFMAYSYAISALVTLPLAYFSHRKTALPPLTLGVFGRIFLLGVIGFVSQSCGYKGIELSNPTMSSAMSNLNPATTFFLAILFRMEKLKLTSVSSQAKIVGTLVSITGALVVVLYQGPMVITTHRHRSPLSEFLSSIVLRAMSEQANWIVGGGLLAAANILLSIWDILQAKFVKDYPAEFIWVFWYNLSSFIVSLPVGIMSEPKLSAWIVPVDVKLSAIVYSGIMGTAFSTIVHIWGLHVKGPVYVAMFKPLSIAIAAILGVVSLGDNLYLGSVVGSSIISVGFYTVMWGKIKEEISDTPEYYSGEASNSNGEAPLLKHYVV</sequence>
<evidence type="ECO:0000313" key="8">
    <source>
        <dbReference type="Proteomes" id="UP000504604"/>
    </source>
</evidence>
<evidence type="ECO:0000259" key="7">
    <source>
        <dbReference type="Pfam" id="PF00892"/>
    </source>
</evidence>
<dbReference type="InterPro" id="IPR000620">
    <property type="entry name" value="EamA_dom"/>
</dbReference>
<dbReference type="AlphaFoldDB" id="A0A6I9UL19"/>
<feature type="transmembrane region" description="Helical" evidence="6">
    <location>
        <begin position="190"/>
        <end position="210"/>
    </location>
</feature>
<dbReference type="GO" id="GO:0016020">
    <property type="term" value="C:membrane"/>
    <property type="evidence" value="ECO:0007669"/>
    <property type="project" value="UniProtKB-SubCell"/>
</dbReference>
<feature type="transmembrane region" description="Helical" evidence="6">
    <location>
        <begin position="139"/>
        <end position="157"/>
    </location>
</feature>
<proteinExistence type="inferred from homology"/>
<dbReference type="Proteomes" id="UP000504604">
    <property type="component" value="Linkage group LG15"/>
</dbReference>
<keyword evidence="4 6" id="KW-1133">Transmembrane helix</keyword>
<feature type="domain" description="EamA" evidence="7">
    <location>
        <begin position="21"/>
        <end position="155"/>
    </location>
</feature>
<feature type="transmembrane region" description="Helical" evidence="6">
    <location>
        <begin position="44"/>
        <end position="63"/>
    </location>
</feature>
<keyword evidence="5 6" id="KW-0472">Membrane</keyword>
<keyword evidence="8" id="KW-1185">Reference proteome</keyword>
<dbReference type="GO" id="GO:0022857">
    <property type="term" value="F:transmembrane transporter activity"/>
    <property type="evidence" value="ECO:0007669"/>
    <property type="project" value="InterPro"/>
</dbReference>
<feature type="transmembrane region" description="Helical" evidence="6">
    <location>
        <begin position="222"/>
        <end position="241"/>
    </location>
</feature>
<feature type="transmembrane region" description="Helical" evidence="6">
    <location>
        <begin position="70"/>
        <end position="89"/>
    </location>
</feature>
<dbReference type="Gramene" id="SIN_1007936.t">
    <property type="protein sequence ID" value="SIN_1007936.t"/>
    <property type="gene ID" value="SIN_1007936"/>
</dbReference>
<organism evidence="8 9">
    <name type="scientific">Sesamum indicum</name>
    <name type="common">Oriental sesame</name>
    <name type="synonym">Sesamum orientale</name>
    <dbReference type="NCBI Taxonomy" id="4182"/>
    <lineage>
        <taxon>Eukaryota</taxon>
        <taxon>Viridiplantae</taxon>
        <taxon>Streptophyta</taxon>
        <taxon>Embryophyta</taxon>
        <taxon>Tracheophyta</taxon>
        <taxon>Spermatophyta</taxon>
        <taxon>Magnoliopsida</taxon>
        <taxon>eudicotyledons</taxon>
        <taxon>Gunneridae</taxon>
        <taxon>Pentapetalae</taxon>
        <taxon>asterids</taxon>
        <taxon>lamiids</taxon>
        <taxon>Lamiales</taxon>
        <taxon>Pedaliaceae</taxon>
        <taxon>Sesamum</taxon>
    </lineage>
</organism>
<dbReference type="SUPFAM" id="SSF103481">
    <property type="entry name" value="Multidrug resistance efflux transporter EmrE"/>
    <property type="match status" value="1"/>
</dbReference>
<dbReference type="InterPro" id="IPR030184">
    <property type="entry name" value="WAT1-related"/>
</dbReference>
<feature type="transmembrane region" description="Helical" evidence="6">
    <location>
        <begin position="109"/>
        <end position="127"/>
    </location>
</feature>
<name>A0A6I9UL19_SESIN</name>
<comment type="subcellular location">
    <subcellularLocation>
        <location evidence="1 6">Membrane</location>
        <topology evidence="1 6">Multi-pass membrane protein</topology>
    </subcellularLocation>
</comment>
<dbReference type="Pfam" id="PF00892">
    <property type="entry name" value="EamA"/>
    <property type="match status" value="2"/>
</dbReference>
<evidence type="ECO:0000256" key="4">
    <source>
        <dbReference type="ARBA" id="ARBA00022989"/>
    </source>
</evidence>
<dbReference type="PANTHER" id="PTHR31218">
    <property type="entry name" value="WAT1-RELATED PROTEIN"/>
    <property type="match status" value="1"/>
</dbReference>
<evidence type="ECO:0000256" key="3">
    <source>
        <dbReference type="ARBA" id="ARBA00022692"/>
    </source>
</evidence>
<dbReference type="OrthoDB" id="1727045at2759"/>
<comment type="similarity">
    <text evidence="2 6">Belongs to the drug/metabolite transporter (DMT) superfamily. Plant drug/metabolite exporter (P-DME) (TC 2.A.7.4) family.</text>
</comment>
<dbReference type="KEGG" id="sind:105177342"/>
<evidence type="ECO:0000256" key="1">
    <source>
        <dbReference type="ARBA" id="ARBA00004141"/>
    </source>
</evidence>
<dbReference type="GeneID" id="105177342"/>
<dbReference type="InParanoid" id="A0A6I9UL19"/>
<feature type="transmembrane region" description="Helical" evidence="6">
    <location>
        <begin position="12"/>
        <end position="32"/>
    </location>
</feature>
<evidence type="ECO:0000313" key="9">
    <source>
        <dbReference type="RefSeq" id="XP_011098767.1"/>
    </source>
</evidence>
<protein>
    <recommendedName>
        <fullName evidence="6">WAT1-related protein</fullName>
    </recommendedName>
</protein>
<accession>A0A6I9UL19</accession>
<dbReference type="InterPro" id="IPR037185">
    <property type="entry name" value="EmrE-like"/>
</dbReference>
<reference evidence="9" key="1">
    <citation type="submission" date="2025-08" db="UniProtKB">
        <authorList>
            <consortium name="RefSeq"/>
        </authorList>
    </citation>
    <scope>IDENTIFICATION</scope>
</reference>
<gene>
    <name evidence="9" type="primary">LOC105177342</name>
</gene>
<feature type="transmembrane region" description="Helical" evidence="6">
    <location>
        <begin position="286"/>
        <end position="305"/>
    </location>
</feature>